<organism evidence="1">
    <name type="scientific">Anguilla anguilla</name>
    <name type="common">European freshwater eel</name>
    <name type="synonym">Muraena anguilla</name>
    <dbReference type="NCBI Taxonomy" id="7936"/>
    <lineage>
        <taxon>Eukaryota</taxon>
        <taxon>Metazoa</taxon>
        <taxon>Chordata</taxon>
        <taxon>Craniata</taxon>
        <taxon>Vertebrata</taxon>
        <taxon>Euteleostomi</taxon>
        <taxon>Actinopterygii</taxon>
        <taxon>Neopterygii</taxon>
        <taxon>Teleostei</taxon>
        <taxon>Anguilliformes</taxon>
        <taxon>Anguillidae</taxon>
        <taxon>Anguilla</taxon>
    </lineage>
</organism>
<reference evidence="1" key="1">
    <citation type="submission" date="2014-11" db="EMBL/GenBank/DDBJ databases">
        <authorList>
            <person name="Amaro Gonzalez C."/>
        </authorList>
    </citation>
    <scope>NUCLEOTIDE SEQUENCE</scope>
</reference>
<proteinExistence type="predicted"/>
<dbReference type="AlphaFoldDB" id="A0A0E9QLP9"/>
<name>A0A0E9QLP9_ANGAN</name>
<protein>
    <submittedName>
        <fullName evidence="1">Uncharacterized protein</fullName>
    </submittedName>
</protein>
<evidence type="ECO:0000313" key="1">
    <source>
        <dbReference type="EMBL" id="JAH16998.1"/>
    </source>
</evidence>
<accession>A0A0E9QLP9</accession>
<sequence length="97" mass="10973">MPRRDTCSFRNSLWSCSRMGVWFIGEKPMAGRPTALINRLSEAAGNISFCRFIFIALHVALKIFHQGLLSSVDVRSWLVCFCANSYVMPSPASLHHR</sequence>
<dbReference type="EMBL" id="GBXM01091579">
    <property type="protein sequence ID" value="JAH16998.1"/>
    <property type="molecule type" value="Transcribed_RNA"/>
</dbReference>
<reference evidence="1" key="2">
    <citation type="journal article" date="2015" name="Fish Shellfish Immunol.">
        <title>Early steps in the European eel (Anguilla anguilla)-Vibrio vulnificus interaction in the gills: Role of the RtxA13 toxin.</title>
        <authorList>
            <person name="Callol A."/>
            <person name="Pajuelo D."/>
            <person name="Ebbesson L."/>
            <person name="Teles M."/>
            <person name="MacKenzie S."/>
            <person name="Amaro C."/>
        </authorList>
    </citation>
    <scope>NUCLEOTIDE SEQUENCE</scope>
</reference>